<dbReference type="Gene3D" id="3.40.50.12780">
    <property type="entry name" value="N-terminal domain of ligase-like"/>
    <property type="match status" value="1"/>
</dbReference>
<organism evidence="4 5">
    <name type="scientific">Pseudomonas fluorescens</name>
    <dbReference type="NCBI Taxonomy" id="294"/>
    <lineage>
        <taxon>Bacteria</taxon>
        <taxon>Pseudomonadati</taxon>
        <taxon>Pseudomonadota</taxon>
        <taxon>Gammaproteobacteria</taxon>
        <taxon>Pseudomonadales</taxon>
        <taxon>Pseudomonadaceae</taxon>
        <taxon>Pseudomonas</taxon>
    </lineage>
</organism>
<dbReference type="PATRIC" id="fig|294.124.peg.932"/>
<feature type="transmembrane region" description="Helical" evidence="2">
    <location>
        <begin position="103"/>
        <end position="120"/>
    </location>
</feature>
<dbReference type="InterPro" id="IPR045851">
    <property type="entry name" value="AMP-bd_C_sf"/>
</dbReference>
<evidence type="ECO:0000313" key="4">
    <source>
        <dbReference type="EMBL" id="KIQ60592.1"/>
    </source>
</evidence>
<evidence type="ECO:0000256" key="1">
    <source>
        <dbReference type="ARBA" id="ARBA00022598"/>
    </source>
</evidence>
<feature type="transmembrane region" description="Helical" evidence="2">
    <location>
        <begin position="222"/>
        <end position="243"/>
    </location>
</feature>
<keyword evidence="2" id="KW-1133">Transmembrane helix</keyword>
<evidence type="ECO:0000259" key="3">
    <source>
        <dbReference type="Pfam" id="PF00501"/>
    </source>
</evidence>
<evidence type="ECO:0000313" key="5">
    <source>
        <dbReference type="Proteomes" id="UP000032101"/>
    </source>
</evidence>
<gene>
    <name evidence="4" type="ORF">RL74_04565</name>
</gene>
<evidence type="ECO:0000256" key="2">
    <source>
        <dbReference type="SAM" id="Phobius"/>
    </source>
</evidence>
<dbReference type="Gene3D" id="3.30.300.30">
    <property type="match status" value="1"/>
</dbReference>
<keyword evidence="2" id="KW-0812">Transmembrane</keyword>
<keyword evidence="1" id="KW-0436">Ligase</keyword>
<dbReference type="InterPro" id="IPR000873">
    <property type="entry name" value="AMP-dep_synth/lig_dom"/>
</dbReference>
<dbReference type="InterPro" id="IPR042099">
    <property type="entry name" value="ANL_N_sf"/>
</dbReference>
<dbReference type="EMBL" id="JXNZ01000026">
    <property type="protein sequence ID" value="KIQ60592.1"/>
    <property type="molecule type" value="Genomic_DNA"/>
</dbReference>
<sequence length="506" mass="55157">MKSLSSKEGFLHRFVGFSESFPDQIAIKYLDAEEQTVTYRQLRNMAQGCNGVLKALDVVPGDNVALVLPNSVAFIAYYLAIIGRGAVPVILNHKLTPFEMSNVIGLAGPTLVVTTAALAVQHSELFHPDSGIRHTLVLEVGDEPAAALPAHATAVAQVPHEAEPLMLPEDNPVVSVQFTYRGLGKPLAVAHRYLDLTQSSDGLHEQFHLQGVGSVHLVTLPLYAIFGLSVMMVFPLSIGATLLMTNTLLNRDLAEVLSEHQVSFACLVPDVIRYFNTRLAKRKGALLPMHPKLMVYSGGSHLPADEAEKLGKLLGCNAVLQGYGLTESMPVIVQSSIGQVHRGAMGRAISGVDLRVVDAEGRDVARGRIGELLIRGSMVIDGYLDADDANARFWRDGWFHTGDLVWQDEDSHVFFYCQRLRISKIKAQMVDLTEIESIALKHPGVTRAKAYIVPDNKEVNVLHLCVEGSADLTQNAIATLLSRYLSGFKLPRTIEIIALKEVAHAS</sequence>
<reference evidence="4 5" key="1">
    <citation type="submission" date="2015-01" db="EMBL/GenBank/DDBJ databases">
        <title>Draft Genome Sequence of the Biocontrol and Plant Growth-Promoting Rhizobacteria (PGPR) Pseudomonas fluorescens UM270.</title>
        <authorList>
            <person name="Hernandez-Salmeron J.E."/>
            <person name="Santoyo G."/>
            <person name="Moreno-Hagelsieb G."/>
            <person name="Hernandez-Leon R."/>
        </authorList>
    </citation>
    <scope>NUCLEOTIDE SEQUENCE [LARGE SCALE GENOMIC DNA]</scope>
    <source>
        <strain evidence="4 5">UM270</strain>
    </source>
</reference>
<dbReference type="PANTHER" id="PTHR43352">
    <property type="entry name" value="ACETYL-COA SYNTHETASE"/>
    <property type="match status" value="1"/>
</dbReference>
<feature type="transmembrane region" description="Helical" evidence="2">
    <location>
        <begin position="72"/>
        <end position="91"/>
    </location>
</feature>
<dbReference type="GO" id="GO:0016878">
    <property type="term" value="F:acid-thiol ligase activity"/>
    <property type="evidence" value="ECO:0007669"/>
    <property type="project" value="TreeGrafter"/>
</dbReference>
<name>A0A0D0PJ56_PSEFL</name>
<dbReference type="GO" id="GO:0044550">
    <property type="term" value="P:secondary metabolite biosynthetic process"/>
    <property type="evidence" value="ECO:0007669"/>
    <property type="project" value="TreeGrafter"/>
</dbReference>
<dbReference type="SUPFAM" id="SSF56801">
    <property type="entry name" value="Acetyl-CoA synthetase-like"/>
    <property type="match status" value="1"/>
</dbReference>
<dbReference type="RefSeq" id="WP_042728636.1">
    <property type="nucleotide sequence ID" value="NZ_JXNZ01000026.1"/>
</dbReference>
<dbReference type="OrthoDB" id="9803968at2"/>
<keyword evidence="2" id="KW-0472">Membrane</keyword>
<proteinExistence type="predicted"/>
<dbReference type="Proteomes" id="UP000032101">
    <property type="component" value="Unassembled WGS sequence"/>
</dbReference>
<comment type="caution">
    <text evidence="4">The sequence shown here is derived from an EMBL/GenBank/DDBJ whole genome shotgun (WGS) entry which is preliminary data.</text>
</comment>
<dbReference type="Pfam" id="PF00501">
    <property type="entry name" value="AMP-binding"/>
    <property type="match status" value="1"/>
</dbReference>
<protein>
    <submittedName>
        <fullName evidence="4">AMP-dependent synthetase</fullName>
    </submittedName>
</protein>
<dbReference type="AlphaFoldDB" id="A0A0D0PJ56"/>
<accession>A0A0D0PJ56</accession>
<dbReference type="PANTHER" id="PTHR43352:SF1">
    <property type="entry name" value="ANTHRANILATE--COA LIGASE"/>
    <property type="match status" value="1"/>
</dbReference>
<feature type="domain" description="AMP-dependent synthetase/ligase" evidence="3">
    <location>
        <begin position="19"/>
        <end position="384"/>
    </location>
</feature>